<dbReference type="PROSITE" id="PS50158">
    <property type="entry name" value="ZF_CCHC"/>
    <property type="match status" value="1"/>
</dbReference>
<dbReference type="Proteomes" id="UP001231189">
    <property type="component" value="Unassembled WGS sequence"/>
</dbReference>
<dbReference type="GO" id="GO:0008270">
    <property type="term" value="F:zinc ion binding"/>
    <property type="evidence" value="ECO:0007669"/>
    <property type="project" value="UniProtKB-KW"/>
</dbReference>
<proteinExistence type="predicted"/>
<accession>A0AAD8R5C0</accession>
<keyword evidence="1" id="KW-0479">Metal-binding</keyword>
<keyword evidence="5" id="KW-1185">Reference proteome</keyword>
<feature type="region of interest" description="Disordered" evidence="2">
    <location>
        <begin position="502"/>
        <end position="522"/>
    </location>
</feature>
<dbReference type="InterPro" id="IPR013103">
    <property type="entry name" value="RVT_2"/>
</dbReference>
<dbReference type="SUPFAM" id="SSF57756">
    <property type="entry name" value="Retrovirus zinc finger-like domains"/>
    <property type="match status" value="2"/>
</dbReference>
<sequence>MAPPNRNANPDALTQILQQMLADREVDRTERQANLAVLQQLAQNNQGHGNHDHPGSKLKNFQNTNPPVFSKTEEPLDADDWLQTMENNLEVAEVEEDDKMEGKLNQANENRKRRMMHQRAQRTPPSFARLKRGFTLRTTATGTDVAPPVIEPEGGNPRTGGHHHNSSNFVHHNNNFNRAPTRAPANPNTNTAPRTGSNAIPVASKDKSTINCYECGVVGHYSKECPQRLAKMPPTPLALLSSNACNMNKELPELFAMLKSAEIEIKKEHQVLMVNKTTGFKKQGKSKGKNKKSGKKAATPPVKPKSGPKPDAECYYGKEKGHWKRNCSKYLADLKSGHKKKEELPDSRKAVENKWIFKRKTDADGNITVYKARLVAKGFQGVDYDETFSPVAKLKSVRILLAIAAFFDYEIWQMDVKTAFLNGDIEEELIRVTHLKLDVEMGELEYGMEFEYLFGVPDEIPDITRSSGMVRRIRFIYRMSFYVNKMMRKVLWKFLEGSRKVRKKPPRKVESTRDPTSMAGQP</sequence>
<feature type="region of interest" description="Disordered" evidence="2">
    <location>
        <begin position="276"/>
        <end position="311"/>
    </location>
</feature>
<name>A0AAD8R5C0_LOLMU</name>
<protein>
    <recommendedName>
        <fullName evidence="3">CCHC-type domain-containing protein</fullName>
    </recommendedName>
</protein>
<feature type="region of interest" description="Disordered" evidence="2">
    <location>
        <begin position="182"/>
        <end position="202"/>
    </location>
</feature>
<evidence type="ECO:0000256" key="2">
    <source>
        <dbReference type="SAM" id="MobiDB-lite"/>
    </source>
</evidence>
<evidence type="ECO:0000256" key="1">
    <source>
        <dbReference type="PROSITE-ProRule" id="PRU00047"/>
    </source>
</evidence>
<evidence type="ECO:0000313" key="4">
    <source>
        <dbReference type="EMBL" id="KAK1615195.1"/>
    </source>
</evidence>
<dbReference type="Pfam" id="PF00098">
    <property type="entry name" value="zf-CCHC"/>
    <property type="match status" value="1"/>
</dbReference>
<feature type="compositionally biased region" description="Basic residues" evidence="2">
    <location>
        <begin position="282"/>
        <end position="295"/>
    </location>
</feature>
<dbReference type="EMBL" id="JAUUTY010000006">
    <property type="protein sequence ID" value="KAK1615195.1"/>
    <property type="molecule type" value="Genomic_DNA"/>
</dbReference>
<dbReference type="AlphaFoldDB" id="A0AAD8R5C0"/>
<feature type="region of interest" description="Disordered" evidence="2">
    <location>
        <begin position="144"/>
        <end position="165"/>
    </location>
</feature>
<comment type="caution">
    <text evidence="4">The sequence shown here is derived from an EMBL/GenBank/DDBJ whole genome shotgun (WGS) entry which is preliminary data.</text>
</comment>
<dbReference type="Pfam" id="PF07727">
    <property type="entry name" value="RVT_2"/>
    <property type="match status" value="1"/>
</dbReference>
<dbReference type="InterPro" id="IPR036875">
    <property type="entry name" value="Znf_CCHC_sf"/>
</dbReference>
<dbReference type="Gene3D" id="4.10.60.10">
    <property type="entry name" value="Zinc finger, CCHC-type"/>
    <property type="match status" value="1"/>
</dbReference>
<keyword evidence="1" id="KW-0862">Zinc</keyword>
<gene>
    <name evidence="4" type="ORF">QYE76_020712</name>
</gene>
<feature type="region of interest" description="Disordered" evidence="2">
    <location>
        <begin position="45"/>
        <end position="73"/>
    </location>
</feature>
<organism evidence="4 5">
    <name type="scientific">Lolium multiflorum</name>
    <name type="common">Italian ryegrass</name>
    <name type="synonym">Lolium perenne subsp. multiflorum</name>
    <dbReference type="NCBI Taxonomy" id="4521"/>
    <lineage>
        <taxon>Eukaryota</taxon>
        <taxon>Viridiplantae</taxon>
        <taxon>Streptophyta</taxon>
        <taxon>Embryophyta</taxon>
        <taxon>Tracheophyta</taxon>
        <taxon>Spermatophyta</taxon>
        <taxon>Magnoliopsida</taxon>
        <taxon>Liliopsida</taxon>
        <taxon>Poales</taxon>
        <taxon>Poaceae</taxon>
        <taxon>BOP clade</taxon>
        <taxon>Pooideae</taxon>
        <taxon>Poodae</taxon>
        <taxon>Poeae</taxon>
        <taxon>Poeae Chloroplast Group 2 (Poeae type)</taxon>
        <taxon>Loliodinae</taxon>
        <taxon>Loliinae</taxon>
        <taxon>Lolium</taxon>
    </lineage>
</organism>
<evidence type="ECO:0000313" key="5">
    <source>
        <dbReference type="Proteomes" id="UP001231189"/>
    </source>
</evidence>
<dbReference type="GO" id="GO:0003676">
    <property type="term" value="F:nucleic acid binding"/>
    <property type="evidence" value="ECO:0007669"/>
    <property type="project" value="InterPro"/>
</dbReference>
<dbReference type="SMART" id="SM00343">
    <property type="entry name" value="ZnF_C2HC"/>
    <property type="match status" value="2"/>
</dbReference>
<reference evidence="4" key="1">
    <citation type="submission" date="2023-07" db="EMBL/GenBank/DDBJ databases">
        <title>A chromosome-level genome assembly of Lolium multiflorum.</title>
        <authorList>
            <person name="Chen Y."/>
            <person name="Copetti D."/>
            <person name="Kolliker R."/>
            <person name="Studer B."/>
        </authorList>
    </citation>
    <scope>NUCLEOTIDE SEQUENCE</scope>
    <source>
        <strain evidence="4">02402/16</strain>
        <tissue evidence="4">Leaf</tissue>
    </source>
</reference>
<dbReference type="InterPro" id="IPR001878">
    <property type="entry name" value="Znf_CCHC"/>
</dbReference>
<feature type="compositionally biased region" description="Polar residues" evidence="2">
    <location>
        <begin position="186"/>
        <end position="198"/>
    </location>
</feature>
<evidence type="ECO:0000259" key="3">
    <source>
        <dbReference type="PROSITE" id="PS50158"/>
    </source>
</evidence>
<keyword evidence="1" id="KW-0863">Zinc-finger</keyword>
<feature type="domain" description="CCHC-type" evidence="3">
    <location>
        <begin position="212"/>
        <end position="227"/>
    </location>
</feature>